<name>D5Q350_CLODI</name>
<sequence length="44" mass="4853">MYCAERFSVGNSTVPKAIRICITAPKDVEELEKGLNIIKSLLNS</sequence>
<gene>
    <name evidence="1" type="ORF">HMPREF0220_1332</name>
</gene>
<accession>D5Q350</accession>
<reference evidence="1 2" key="1">
    <citation type="submission" date="2010-05" db="EMBL/GenBank/DDBJ databases">
        <authorList>
            <person name="Qin X."/>
            <person name="Bachman B."/>
            <person name="Battles P."/>
            <person name="Bell A."/>
            <person name="Bess C."/>
            <person name="Bickham C."/>
            <person name="Chaboub L."/>
            <person name="Chen D."/>
            <person name="Coyle M."/>
            <person name="Deiros D.R."/>
            <person name="Dinh H."/>
            <person name="Forbes L."/>
            <person name="Fowler G."/>
            <person name="Francisco L."/>
            <person name="Fu Q."/>
            <person name="Gubbala S."/>
            <person name="Hale W."/>
            <person name="Han Y."/>
            <person name="Hemphill L."/>
            <person name="Highlander S.K."/>
            <person name="Hirani K."/>
            <person name="Hogues M."/>
            <person name="Jackson L."/>
            <person name="Jakkamsetti A."/>
            <person name="Javaid M."/>
            <person name="Jiang H."/>
            <person name="Korchina V."/>
            <person name="Kovar C."/>
            <person name="Lara F."/>
            <person name="Lee S."/>
            <person name="Mata R."/>
            <person name="Mathew T."/>
            <person name="Moen C."/>
            <person name="Morales K."/>
            <person name="Munidasa M."/>
            <person name="Nazareth L."/>
            <person name="Ngo R."/>
            <person name="Nguyen L."/>
            <person name="Okwuonu G."/>
            <person name="Ongeri F."/>
            <person name="Patil S."/>
            <person name="Petrosino J."/>
            <person name="Pham C."/>
            <person name="Pham P."/>
            <person name="Pu L.-L."/>
            <person name="Puazo M."/>
            <person name="Raj R."/>
            <person name="Reid J."/>
            <person name="Rouhana J."/>
            <person name="Saada N."/>
            <person name="Shang Y."/>
            <person name="Simmons D."/>
            <person name="Thornton R."/>
            <person name="Warren J."/>
            <person name="Weissenberger G."/>
            <person name="Zhang J."/>
            <person name="Zhang L."/>
            <person name="Zhou C."/>
            <person name="Zhu D."/>
            <person name="Muzny D."/>
            <person name="Worley K."/>
            <person name="Gibbs R."/>
        </authorList>
    </citation>
    <scope>NUCLEOTIDE SEQUENCE [LARGE SCALE GENOMIC DNA]</scope>
    <source>
        <strain evidence="1 2">NAP08</strain>
    </source>
</reference>
<evidence type="ECO:0000313" key="1">
    <source>
        <dbReference type="EMBL" id="EFH07657.1"/>
    </source>
</evidence>
<dbReference type="RefSeq" id="WP_003423282.1">
    <property type="nucleotide sequence ID" value="NZ_GG770710.1"/>
</dbReference>
<dbReference type="HOGENOM" id="CLU_209798_0_0_9"/>
<protein>
    <submittedName>
        <fullName evidence="1">Uncharacterized protein</fullName>
    </submittedName>
</protein>
<evidence type="ECO:0000313" key="2">
    <source>
        <dbReference type="Proteomes" id="UP000003227"/>
    </source>
</evidence>
<organism evidence="1 2">
    <name type="scientific">Clostridioides difficile NAP08</name>
    <dbReference type="NCBI Taxonomy" id="525259"/>
    <lineage>
        <taxon>Bacteria</taxon>
        <taxon>Bacillati</taxon>
        <taxon>Bacillota</taxon>
        <taxon>Clostridia</taxon>
        <taxon>Peptostreptococcales</taxon>
        <taxon>Peptostreptococcaceae</taxon>
        <taxon>Clostridioides</taxon>
    </lineage>
</organism>
<dbReference type="EMBL" id="ADNX01000033">
    <property type="protein sequence ID" value="EFH07657.1"/>
    <property type="molecule type" value="Genomic_DNA"/>
</dbReference>
<comment type="caution">
    <text evidence="1">The sequence shown here is derived from an EMBL/GenBank/DDBJ whole genome shotgun (WGS) entry which is preliminary data.</text>
</comment>
<dbReference type="AlphaFoldDB" id="D5Q350"/>
<dbReference type="Proteomes" id="UP000003227">
    <property type="component" value="Unassembled WGS sequence"/>
</dbReference>
<proteinExistence type="predicted"/>